<evidence type="ECO:0000256" key="4">
    <source>
        <dbReference type="ARBA" id="ARBA00022452"/>
    </source>
</evidence>
<dbReference type="GO" id="GO:0009297">
    <property type="term" value="P:pilus assembly"/>
    <property type="evidence" value="ECO:0007669"/>
    <property type="project" value="InterPro"/>
</dbReference>
<dbReference type="GO" id="GO:0009279">
    <property type="term" value="C:cell outer membrane"/>
    <property type="evidence" value="ECO:0007669"/>
    <property type="project" value="UniProtKB-SubCell"/>
</dbReference>
<dbReference type="InterPro" id="IPR000015">
    <property type="entry name" value="Fimb_usher"/>
</dbReference>
<dbReference type="RefSeq" id="WP_012905462.1">
    <property type="nucleotide sequence ID" value="NZ_CAJTBI010000024.1"/>
</dbReference>
<accession>A0A482PJ93</accession>
<keyword evidence="8 9" id="KW-0998">Cell outer membrane</keyword>
<protein>
    <submittedName>
        <fullName evidence="13">Fimbrial biogenesis outer membrane usher protein</fullName>
    </submittedName>
</protein>
<gene>
    <name evidence="13" type="ORF">E2R62_02360</name>
</gene>
<dbReference type="EMBL" id="CP038008">
    <property type="protein sequence ID" value="QBY27786.1"/>
    <property type="molecule type" value="Genomic_DNA"/>
</dbReference>
<evidence type="ECO:0000256" key="5">
    <source>
        <dbReference type="ARBA" id="ARBA00022692"/>
    </source>
</evidence>
<dbReference type="AlphaFoldDB" id="A0A482PJ93"/>
<keyword evidence="6 10" id="KW-0732">Signal</keyword>
<dbReference type="PROSITE" id="PS01151">
    <property type="entry name" value="FIMBRIAL_USHER"/>
    <property type="match status" value="1"/>
</dbReference>
<dbReference type="PANTHER" id="PTHR30451:SF8">
    <property type="entry name" value="FIMBRIAL USHER PROTEIN"/>
    <property type="match status" value="1"/>
</dbReference>
<reference evidence="13" key="1">
    <citation type="submission" date="2019-03" db="EMBL/GenBank/DDBJ databases">
        <title>Complete genome sequence of enteropathogenic Citrobacter rodentium strain DBS100.</title>
        <authorList>
            <person name="Popov G."/>
            <person name="Fiebig A."/>
            <person name="Shideler S."/>
            <person name="Coombes B."/>
            <person name="Savchenko A."/>
        </authorList>
    </citation>
    <scope>NUCLEOTIDE SEQUENCE</scope>
    <source>
        <strain evidence="13">DBS100</strain>
    </source>
</reference>
<comment type="similarity">
    <text evidence="2 9">Belongs to the fimbrial export usher family.</text>
</comment>
<dbReference type="OMA" id="ASINVNW"/>
<feature type="chain" id="PRO_5019788099" evidence="10">
    <location>
        <begin position="32"/>
        <end position="804"/>
    </location>
</feature>
<evidence type="ECO:0000256" key="6">
    <source>
        <dbReference type="ARBA" id="ARBA00022729"/>
    </source>
</evidence>
<evidence type="ECO:0000256" key="9">
    <source>
        <dbReference type="RuleBase" id="RU003884"/>
    </source>
</evidence>
<dbReference type="Pfam" id="PF13954">
    <property type="entry name" value="PapC_N"/>
    <property type="match status" value="1"/>
</dbReference>
<dbReference type="Pfam" id="PF00577">
    <property type="entry name" value="Usher"/>
    <property type="match status" value="1"/>
</dbReference>
<dbReference type="NCBIfam" id="NF011832">
    <property type="entry name" value="PRK15304.1"/>
    <property type="match status" value="1"/>
</dbReference>
<dbReference type="InterPro" id="IPR037224">
    <property type="entry name" value="PapC_N_sf"/>
</dbReference>
<evidence type="ECO:0000256" key="3">
    <source>
        <dbReference type="ARBA" id="ARBA00022448"/>
    </source>
</evidence>
<evidence type="ECO:0000256" key="8">
    <source>
        <dbReference type="ARBA" id="ARBA00023237"/>
    </source>
</evidence>
<evidence type="ECO:0000256" key="2">
    <source>
        <dbReference type="ARBA" id="ARBA00008064"/>
    </source>
</evidence>
<dbReference type="GO" id="GO:0015473">
    <property type="term" value="F:fimbrial usher porin activity"/>
    <property type="evidence" value="ECO:0007669"/>
    <property type="project" value="InterPro"/>
</dbReference>
<dbReference type="Gene3D" id="2.60.40.2610">
    <property type="entry name" value="Outer membrane usher protein FimD, plug domain"/>
    <property type="match status" value="1"/>
</dbReference>
<keyword evidence="5 9" id="KW-0812">Transmembrane</keyword>
<proteinExistence type="inferred from homology"/>
<evidence type="ECO:0000256" key="10">
    <source>
        <dbReference type="SAM" id="SignalP"/>
    </source>
</evidence>
<dbReference type="SUPFAM" id="SSF141729">
    <property type="entry name" value="FimD N-terminal domain-like"/>
    <property type="match status" value="1"/>
</dbReference>
<dbReference type="InterPro" id="IPR018030">
    <property type="entry name" value="Fimbrial_membr_usher_CS"/>
</dbReference>
<feature type="signal peptide" evidence="10">
    <location>
        <begin position="1"/>
        <end position="31"/>
    </location>
</feature>
<evidence type="ECO:0000256" key="1">
    <source>
        <dbReference type="ARBA" id="ARBA00004571"/>
    </source>
</evidence>
<evidence type="ECO:0000259" key="12">
    <source>
        <dbReference type="Pfam" id="PF13954"/>
    </source>
</evidence>
<dbReference type="InterPro" id="IPR025885">
    <property type="entry name" value="PapC_N"/>
</dbReference>
<evidence type="ECO:0000259" key="11">
    <source>
        <dbReference type="Pfam" id="PF13953"/>
    </source>
</evidence>
<organism evidence="13">
    <name type="scientific">Citrobacter rodentium</name>
    <dbReference type="NCBI Taxonomy" id="67825"/>
    <lineage>
        <taxon>Bacteria</taxon>
        <taxon>Pseudomonadati</taxon>
        <taxon>Pseudomonadota</taxon>
        <taxon>Gammaproteobacteria</taxon>
        <taxon>Enterobacterales</taxon>
        <taxon>Enterobacteriaceae</taxon>
        <taxon>Citrobacter</taxon>
    </lineage>
</organism>
<evidence type="ECO:0000256" key="7">
    <source>
        <dbReference type="ARBA" id="ARBA00023136"/>
    </source>
</evidence>
<name>A0A482PJ93_CITRO</name>
<keyword evidence="9" id="KW-1029">Fimbrium biogenesis</keyword>
<dbReference type="Gene3D" id="3.10.20.410">
    <property type="match status" value="1"/>
</dbReference>
<dbReference type="Pfam" id="PF13953">
    <property type="entry name" value="PapC_C"/>
    <property type="match status" value="1"/>
</dbReference>
<sequence>MLKKSCLTRCVGAALYSALPLIVCHSVMVQAEEVTFDTSIIRSRGLSADLNHYFANAPRFLPGTHSVQVTVNGKRRGSAAVRFGEDGTLCIDNDFIEFAGLMPVALKSNEACHNITDDYPQAVINALPGQESVELYLPEEALNGLNGEIRNFRHGGSAGILNYSLFTTHNDNEGSDSSRYSQASLEGGGNIVDWLLRSRHILTDDNGEKNTESIYTFAEHVFAAQKTTMQVGDINAESDVLSGVPITGVQLMPTSALQGSGSGVSVSGIARNAQARVEVRQSGRLIYNTLVPAGPFTLSDVPVVRNNVDLEVTVVESDGASNRFIVPAASVRTSQLSRPRGLTVSAGRVRNINADYDEPWVLNLSDGWRLRPGFNLLASGAAAEKYIASGIRAELSLAENWSTSASVAASQEKHGDEKRGLKTELQSTVSLAGSLSLSASAAHFSGGYRELADALVDDFQPYDNTYATNLNWSTSLAGAFSAGYTYNQSGGENHDSRYVLLSWSKSFKYASVSVNWQSAVGNVDEDQDDDMIYVNLSIPLGGAQSISSYMRKQGDRTSYGVQNAGSLTQNTYYSLSVDRDNDSHENSYNGSLSSNLHYTQLGVGGGSNGNHQRNYNAMLSGGVAMHKSGVTFTPYAIRNTFAIAKLNEEKAGVEINTPQGVVWTDAWGQAVIPGLNEWRNSRIEVDANKLPVNMTLANGMKYLAAAHASVSEVNFKILNSRRVMIRVKRADGSTLAKGISIVDEKGNYIVTSVDDGHVFLNDADQISSLYASDDDHPRLCKIDYTLSNDRDEQAFYEEVDGICQ</sequence>
<dbReference type="InterPro" id="IPR025949">
    <property type="entry name" value="PapC-like_C"/>
</dbReference>
<keyword evidence="3 9" id="KW-0813">Transport</keyword>
<feature type="domain" description="PapC N-terminal" evidence="12">
    <location>
        <begin position="35"/>
        <end position="165"/>
    </location>
</feature>
<keyword evidence="7 9" id="KW-0472">Membrane</keyword>
<dbReference type="PANTHER" id="PTHR30451">
    <property type="entry name" value="OUTER MEMBRANE USHER PROTEIN"/>
    <property type="match status" value="1"/>
</dbReference>
<dbReference type="InterPro" id="IPR042186">
    <property type="entry name" value="FimD_plug_dom"/>
</dbReference>
<evidence type="ECO:0000313" key="13">
    <source>
        <dbReference type="EMBL" id="QBY27786.1"/>
    </source>
</evidence>
<comment type="subcellular location">
    <subcellularLocation>
        <location evidence="1 9">Cell outer membrane</location>
        <topology evidence="1 9">Multi-pass membrane protein</topology>
    </subcellularLocation>
</comment>
<dbReference type="Gene3D" id="2.60.40.2070">
    <property type="match status" value="1"/>
</dbReference>
<feature type="domain" description="PapC-like C-terminal" evidence="11">
    <location>
        <begin position="724"/>
        <end position="787"/>
    </location>
</feature>
<dbReference type="InterPro" id="IPR043142">
    <property type="entry name" value="PapC-like_C_sf"/>
</dbReference>
<keyword evidence="4" id="KW-1134">Transmembrane beta strand</keyword>
<dbReference type="Gene3D" id="2.60.40.3110">
    <property type="match status" value="1"/>
</dbReference>